<comment type="caution">
    <text evidence="1">The sequence shown here is derived from an EMBL/GenBank/DDBJ whole genome shotgun (WGS) entry which is preliminary data.</text>
</comment>
<protein>
    <submittedName>
        <fullName evidence="1">19705_t:CDS:1</fullName>
    </submittedName>
</protein>
<feature type="non-terminal residue" evidence="1">
    <location>
        <position position="467"/>
    </location>
</feature>
<dbReference type="Proteomes" id="UP000789396">
    <property type="component" value="Unassembled WGS sequence"/>
</dbReference>
<accession>A0A9N9ELM0</accession>
<reference evidence="1" key="1">
    <citation type="submission" date="2021-06" db="EMBL/GenBank/DDBJ databases">
        <authorList>
            <person name="Kallberg Y."/>
            <person name="Tangrot J."/>
            <person name="Rosling A."/>
        </authorList>
    </citation>
    <scope>NUCLEOTIDE SEQUENCE</scope>
    <source>
        <strain evidence="1">IN212</strain>
    </source>
</reference>
<dbReference type="AlphaFoldDB" id="A0A9N9ELM0"/>
<evidence type="ECO:0000313" key="1">
    <source>
        <dbReference type="EMBL" id="CAG8679406.1"/>
    </source>
</evidence>
<dbReference type="EMBL" id="CAJVPZ010017270">
    <property type="protein sequence ID" value="CAG8679406.1"/>
    <property type="molecule type" value="Genomic_DNA"/>
</dbReference>
<keyword evidence="2" id="KW-1185">Reference proteome</keyword>
<gene>
    <name evidence="1" type="ORF">RFULGI_LOCUS9553</name>
</gene>
<name>A0A9N9ELM0_9GLOM</name>
<organism evidence="1 2">
    <name type="scientific">Racocetra fulgida</name>
    <dbReference type="NCBI Taxonomy" id="60492"/>
    <lineage>
        <taxon>Eukaryota</taxon>
        <taxon>Fungi</taxon>
        <taxon>Fungi incertae sedis</taxon>
        <taxon>Mucoromycota</taxon>
        <taxon>Glomeromycotina</taxon>
        <taxon>Glomeromycetes</taxon>
        <taxon>Diversisporales</taxon>
        <taxon>Gigasporaceae</taxon>
        <taxon>Racocetra</taxon>
    </lineage>
</organism>
<sequence length="467" mass="53947">MSRRHRLTSYIEVLDLKANDFNKYAICLACLEIKGRPYALEKQFTNTKKCCKDHFKKCEFFQQKYGVNEAQAIIDDTDSEATMQKRQGKRFHIQKDDNNRLSNYTSSSVSVNTQGLLDNFAHRQFTGCNLAKFNYLLLKATISNGWSFCWVQNPDTIALFEFINPSCKLPGRRKLGGKILTCVSNQMVANINEKAQKDFYGVTLTMDGWTNIINQSIIGSVLLTSSGEVLVWQAIDISGEREEVKNKINEITKSVTNEGIKVAAIVTDSHSSYAAARKQLQTLIARYEPQTNEEIEIENNLILPNYICNPINNFEFWQNIVAIKRLLLSYCGCLNILQRDKARLYDVLHSFAHRNHKLEQIKQLYYSNATTTLYETDEDTTQEPEELTNIIEQEQETDSENELQDFADLTKNNLEKVLSLWESMLEDEKLYDWNEEITDSLLNAELSYDILLDHEHPQRDKHAKWIL</sequence>
<proteinExistence type="predicted"/>
<evidence type="ECO:0000313" key="2">
    <source>
        <dbReference type="Proteomes" id="UP000789396"/>
    </source>
</evidence>
<dbReference type="OrthoDB" id="2445523at2759"/>